<dbReference type="PANTHER" id="PTHR48204">
    <property type="entry name" value="OS07G0265100 PROTEIN"/>
    <property type="match status" value="1"/>
</dbReference>
<dbReference type="ExpressionAtlas" id="A0A3L6E088">
    <property type="expression patterns" value="baseline and differential"/>
</dbReference>
<dbReference type="Proteomes" id="UP000251960">
    <property type="component" value="Chromosome 7"/>
</dbReference>
<proteinExistence type="predicted"/>
<reference evidence="1 2" key="1">
    <citation type="journal article" date="2018" name="Nat. Genet.">
        <title>Extensive intraspecific gene order and gene structural variations between Mo17 and other maize genomes.</title>
        <authorList>
            <person name="Sun S."/>
            <person name="Zhou Y."/>
            <person name="Chen J."/>
            <person name="Shi J."/>
            <person name="Zhao H."/>
            <person name="Zhao H."/>
            <person name="Song W."/>
            <person name="Zhang M."/>
            <person name="Cui Y."/>
            <person name="Dong X."/>
            <person name="Liu H."/>
            <person name="Ma X."/>
            <person name="Jiao Y."/>
            <person name="Wang B."/>
            <person name="Wei X."/>
            <person name="Stein J.C."/>
            <person name="Glaubitz J.C."/>
            <person name="Lu F."/>
            <person name="Yu G."/>
            <person name="Liang C."/>
            <person name="Fengler K."/>
            <person name="Li B."/>
            <person name="Rafalski A."/>
            <person name="Schnable P.S."/>
            <person name="Ware D.H."/>
            <person name="Buckler E.S."/>
            <person name="Lai J."/>
        </authorList>
    </citation>
    <scope>NUCLEOTIDE SEQUENCE [LARGE SCALE GENOMIC DNA]</scope>
    <source>
        <strain evidence="2">cv. Missouri 17</strain>
        <tissue evidence="1">Seedling</tissue>
    </source>
</reference>
<organism evidence="1 2">
    <name type="scientific">Zea mays</name>
    <name type="common">Maize</name>
    <dbReference type="NCBI Taxonomy" id="4577"/>
    <lineage>
        <taxon>Eukaryota</taxon>
        <taxon>Viridiplantae</taxon>
        <taxon>Streptophyta</taxon>
        <taxon>Embryophyta</taxon>
        <taxon>Tracheophyta</taxon>
        <taxon>Spermatophyta</taxon>
        <taxon>Magnoliopsida</taxon>
        <taxon>Liliopsida</taxon>
        <taxon>Poales</taxon>
        <taxon>Poaceae</taxon>
        <taxon>PACMAD clade</taxon>
        <taxon>Panicoideae</taxon>
        <taxon>Andropogonodae</taxon>
        <taxon>Andropogoneae</taxon>
        <taxon>Tripsacinae</taxon>
        <taxon>Zea</taxon>
    </lineage>
</organism>
<dbReference type="AlphaFoldDB" id="A0A3L6E088"/>
<accession>A0A3L6E088</accession>
<dbReference type="EMBL" id="NCVQ01000008">
    <property type="protein sequence ID" value="PWZ13928.1"/>
    <property type="molecule type" value="Genomic_DNA"/>
</dbReference>
<evidence type="ECO:0000313" key="1">
    <source>
        <dbReference type="EMBL" id="PWZ13928.1"/>
    </source>
</evidence>
<comment type="caution">
    <text evidence="1">The sequence shown here is derived from an EMBL/GenBank/DDBJ whole genome shotgun (WGS) entry which is preliminary data.</text>
</comment>
<protein>
    <submittedName>
        <fullName evidence="1">Uncharacterized protein</fullName>
    </submittedName>
</protein>
<sequence length="130" mass="14644">MAAAQSSTDSMAPHLRRRPRRLVFDRRYGWMFCALTMARSLVSAAACSTRSGQCSRVSIRRTMGDLGLTARNKRGVSNARKMGQDININYAASSISRVLERPKRLHKKQQAWFRELECSGVVADLKLIQT</sequence>
<name>A0A3L6E088_MAIZE</name>
<dbReference type="PANTHER" id="PTHR48204:SF1">
    <property type="entry name" value="OS07G0265100 PROTEIN"/>
    <property type="match status" value="1"/>
</dbReference>
<gene>
    <name evidence="1" type="ORF">Zm00014a_006178</name>
</gene>
<evidence type="ECO:0000313" key="2">
    <source>
        <dbReference type="Proteomes" id="UP000251960"/>
    </source>
</evidence>